<evidence type="ECO:0000256" key="1">
    <source>
        <dbReference type="SAM" id="MobiDB-lite"/>
    </source>
</evidence>
<name>A0A8H2WFX0_9AGAM</name>
<dbReference type="EMBL" id="CAJMWS010000157">
    <property type="protein sequence ID" value="CAE6373747.1"/>
    <property type="molecule type" value="Genomic_DNA"/>
</dbReference>
<accession>A0A8H2WFX0</accession>
<feature type="compositionally biased region" description="Acidic residues" evidence="1">
    <location>
        <begin position="61"/>
        <end position="76"/>
    </location>
</feature>
<dbReference type="Proteomes" id="UP000663846">
    <property type="component" value="Unassembled WGS sequence"/>
</dbReference>
<feature type="region of interest" description="Disordered" evidence="1">
    <location>
        <begin position="44"/>
        <end position="145"/>
    </location>
</feature>
<organism evidence="2 3">
    <name type="scientific">Rhizoctonia solani</name>
    <dbReference type="NCBI Taxonomy" id="456999"/>
    <lineage>
        <taxon>Eukaryota</taxon>
        <taxon>Fungi</taxon>
        <taxon>Dikarya</taxon>
        <taxon>Basidiomycota</taxon>
        <taxon>Agaricomycotina</taxon>
        <taxon>Agaricomycetes</taxon>
        <taxon>Cantharellales</taxon>
        <taxon>Ceratobasidiaceae</taxon>
        <taxon>Rhizoctonia</taxon>
    </lineage>
</organism>
<dbReference type="AlphaFoldDB" id="A0A8H2WFX0"/>
<feature type="compositionally biased region" description="Basic and acidic residues" evidence="1">
    <location>
        <begin position="44"/>
        <end position="59"/>
    </location>
</feature>
<reference evidence="2" key="1">
    <citation type="submission" date="2021-01" db="EMBL/GenBank/DDBJ databases">
        <authorList>
            <person name="Kaushik A."/>
        </authorList>
    </citation>
    <scope>NUCLEOTIDE SEQUENCE</scope>
    <source>
        <strain evidence="2">AG1-1C</strain>
    </source>
</reference>
<proteinExistence type="predicted"/>
<evidence type="ECO:0000313" key="3">
    <source>
        <dbReference type="Proteomes" id="UP000663846"/>
    </source>
</evidence>
<feature type="compositionally biased region" description="Polar residues" evidence="1">
    <location>
        <begin position="86"/>
        <end position="107"/>
    </location>
</feature>
<comment type="caution">
    <text evidence="2">The sequence shown here is derived from an EMBL/GenBank/DDBJ whole genome shotgun (WGS) entry which is preliminary data.</text>
</comment>
<sequence length="145" mass="16098">MEAKPGLGGDGEFPLDRNFDWVKYFQSPTDIFCDQDLTAIELVLHEKDQEEAPKKRAVSEPDSEDSESSSDEELESEVVVADPSLVSASESATVGSGTTSKQGNSQEGSHHRTRTWVFHVSEQPRRRRKPPPTREFLAMVAGPPR</sequence>
<protein>
    <submittedName>
        <fullName evidence="2">Uncharacterized protein</fullName>
    </submittedName>
</protein>
<evidence type="ECO:0000313" key="2">
    <source>
        <dbReference type="EMBL" id="CAE6373747.1"/>
    </source>
</evidence>
<gene>
    <name evidence="2" type="ORF">RDB_LOCUS27669</name>
</gene>